<protein>
    <submittedName>
        <fullName evidence="1">Uncharacterized protein</fullName>
    </submittedName>
</protein>
<comment type="caution">
    <text evidence="1">The sequence shown here is derived from an EMBL/GenBank/DDBJ whole genome shotgun (WGS) entry which is preliminary data.</text>
</comment>
<evidence type="ECO:0000313" key="2">
    <source>
        <dbReference type="Proteomes" id="UP001497535"/>
    </source>
</evidence>
<dbReference type="EMBL" id="CAVMJV010000154">
    <property type="protein sequence ID" value="CAK5115394.1"/>
    <property type="molecule type" value="Genomic_DNA"/>
</dbReference>
<name>A0ACB1B0U8_MELEN</name>
<evidence type="ECO:0000313" key="1">
    <source>
        <dbReference type="EMBL" id="CAK5115394.1"/>
    </source>
</evidence>
<reference evidence="1" key="1">
    <citation type="submission" date="2023-11" db="EMBL/GenBank/DDBJ databases">
        <authorList>
            <person name="Poullet M."/>
        </authorList>
    </citation>
    <scope>NUCLEOTIDE SEQUENCE</scope>
    <source>
        <strain evidence="1">E1834</strain>
    </source>
</reference>
<keyword evidence="2" id="KW-1185">Reference proteome</keyword>
<dbReference type="Proteomes" id="UP001497535">
    <property type="component" value="Unassembled WGS sequence"/>
</dbReference>
<organism evidence="1 2">
    <name type="scientific">Meloidogyne enterolobii</name>
    <name type="common">Root-knot nematode worm</name>
    <name type="synonym">Meloidogyne mayaguensis</name>
    <dbReference type="NCBI Taxonomy" id="390850"/>
    <lineage>
        <taxon>Eukaryota</taxon>
        <taxon>Metazoa</taxon>
        <taxon>Ecdysozoa</taxon>
        <taxon>Nematoda</taxon>
        <taxon>Chromadorea</taxon>
        <taxon>Rhabditida</taxon>
        <taxon>Tylenchina</taxon>
        <taxon>Tylenchomorpha</taxon>
        <taxon>Tylenchoidea</taxon>
        <taxon>Meloidogynidae</taxon>
        <taxon>Meloidogyninae</taxon>
        <taxon>Meloidogyne</taxon>
    </lineage>
</organism>
<accession>A0ACB1B0U8</accession>
<sequence>MKLNFMFLIFIFIFLFMSYPTKAHFYVPWYLSGNVENRLTFLERQTNQKINMLIARIETLEREVIEINKYF</sequence>
<proteinExistence type="predicted"/>
<gene>
    <name evidence="1" type="ORF">MENTE1834_LOCUS45584</name>
</gene>